<dbReference type="EMBL" id="CACRXK020013205">
    <property type="protein sequence ID" value="CAB4024730.1"/>
    <property type="molecule type" value="Genomic_DNA"/>
</dbReference>
<dbReference type="GO" id="GO:0099158">
    <property type="term" value="P:regulation of recycling endosome localization within postsynapse"/>
    <property type="evidence" value="ECO:0007669"/>
    <property type="project" value="TreeGrafter"/>
</dbReference>
<dbReference type="Proteomes" id="UP001152795">
    <property type="component" value="Unassembled WGS sequence"/>
</dbReference>
<dbReference type="GO" id="GO:0098887">
    <property type="term" value="P:neurotransmitter receptor transport, endosome to postsynaptic membrane"/>
    <property type="evidence" value="ECO:0007669"/>
    <property type="project" value="TreeGrafter"/>
</dbReference>
<evidence type="ECO:0000256" key="2">
    <source>
        <dbReference type="SAM" id="MobiDB-lite"/>
    </source>
</evidence>
<comment type="caution">
    <text evidence="3">The sequence shown here is derived from an EMBL/GenBank/DDBJ whole genome shotgun (WGS) entry which is preliminary data.</text>
</comment>
<accession>A0A6S7J6V0</accession>
<dbReference type="PANTHER" id="PTHR18978">
    <property type="entry name" value="GRIP-1 ASSOCIATED PROTEIN 1"/>
    <property type="match status" value="1"/>
</dbReference>
<feature type="region of interest" description="Disordered" evidence="2">
    <location>
        <begin position="219"/>
        <end position="277"/>
    </location>
</feature>
<evidence type="ECO:0000313" key="4">
    <source>
        <dbReference type="Proteomes" id="UP001152795"/>
    </source>
</evidence>
<protein>
    <submittedName>
        <fullName evidence="3">Uncharacterized protein</fullName>
    </submittedName>
</protein>
<dbReference type="InterPro" id="IPR026204">
    <property type="entry name" value="GRIPAP1"/>
</dbReference>
<dbReference type="GO" id="GO:0099152">
    <property type="term" value="P:regulation of neurotransmitter receptor transport, endosome to postsynaptic membrane"/>
    <property type="evidence" value="ECO:0007669"/>
    <property type="project" value="TreeGrafter"/>
</dbReference>
<reference evidence="3" key="1">
    <citation type="submission" date="2020-04" db="EMBL/GenBank/DDBJ databases">
        <authorList>
            <person name="Alioto T."/>
            <person name="Alioto T."/>
            <person name="Gomez Garrido J."/>
        </authorList>
    </citation>
    <scope>NUCLEOTIDE SEQUENCE</scope>
    <source>
        <strain evidence="3">A484AB</strain>
    </source>
</reference>
<dbReference type="PANTHER" id="PTHR18978:SF1">
    <property type="entry name" value="GRIP1-ASSOCIATED PROTEIN 1"/>
    <property type="match status" value="1"/>
</dbReference>
<sequence length="333" mass="38536">MGEKEQYIQSANDAAKLAEKRKQMLDEFSIDQQKVVAEHKEQLKKLETSYKDEARENQEEFKKTIEDLKTQLQGEKKLRKDLEESQQQLTDVTSQLTSVESKCGWFERRLSETEEILTQEKTKAAETIEGIKREHETNTNDIIARHEAQLQELNEKLGAVEAEKQEQENVISKFKQEVKDKDVENVIAGKKGDHLVKDLKRQLKMERKKTEQLQQRLQEACSENRARENFESIFDPNMSKESGRRNSGDSSMLSGSSLTNDSHDMKDPSPDSSFNVSVNDETVDLISRVADLQQEKWQLEERVRHLEENCSAMAEDLMRKSAVIQHYAMESKI</sequence>
<dbReference type="GO" id="GO:0098978">
    <property type="term" value="C:glutamatergic synapse"/>
    <property type="evidence" value="ECO:0007669"/>
    <property type="project" value="TreeGrafter"/>
</dbReference>
<dbReference type="OrthoDB" id="6269447at2759"/>
<feature type="non-terminal residue" evidence="3">
    <location>
        <position position="1"/>
    </location>
</feature>
<dbReference type="GO" id="GO:1905244">
    <property type="term" value="P:regulation of modification of synaptic structure"/>
    <property type="evidence" value="ECO:0007669"/>
    <property type="project" value="TreeGrafter"/>
</dbReference>
<organism evidence="3 4">
    <name type="scientific">Paramuricea clavata</name>
    <name type="common">Red gorgonian</name>
    <name type="synonym">Violescent sea-whip</name>
    <dbReference type="NCBI Taxonomy" id="317549"/>
    <lineage>
        <taxon>Eukaryota</taxon>
        <taxon>Metazoa</taxon>
        <taxon>Cnidaria</taxon>
        <taxon>Anthozoa</taxon>
        <taxon>Octocorallia</taxon>
        <taxon>Malacalcyonacea</taxon>
        <taxon>Plexauridae</taxon>
        <taxon>Paramuricea</taxon>
    </lineage>
</organism>
<evidence type="ECO:0000313" key="3">
    <source>
        <dbReference type="EMBL" id="CAB4024730.1"/>
    </source>
</evidence>
<dbReference type="AlphaFoldDB" id="A0A6S7J6V0"/>
<keyword evidence="4" id="KW-1185">Reference proteome</keyword>
<name>A0A6S7J6V0_PARCT</name>
<dbReference type="GO" id="GO:0098837">
    <property type="term" value="C:postsynaptic recycling endosome"/>
    <property type="evidence" value="ECO:0007669"/>
    <property type="project" value="TreeGrafter"/>
</dbReference>
<gene>
    <name evidence="3" type="ORF">PACLA_8A045457</name>
</gene>
<proteinExistence type="predicted"/>
<keyword evidence="1" id="KW-0175">Coiled coil</keyword>
<dbReference type="GO" id="GO:0098998">
    <property type="term" value="C:extrinsic component of postsynaptic early endosome membrane"/>
    <property type="evidence" value="ECO:0007669"/>
    <property type="project" value="TreeGrafter"/>
</dbReference>
<feature type="coiled-coil region" evidence="1">
    <location>
        <begin position="289"/>
        <end position="316"/>
    </location>
</feature>
<feature type="coiled-coil region" evidence="1">
    <location>
        <begin position="36"/>
        <end position="102"/>
    </location>
</feature>
<evidence type="ECO:0000256" key="1">
    <source>
        <dbReference type="SAM" id="Coils"/>
    </source>
</evidence>
<feature type="compositionally biased region" description="Low complexity" evidence="2">
    <location>
        <begin position="248"/>
        <end position="260"/>
    </location>
</feature>